<dbReference type="Proteomes" id="UP000289152">
    <property type="component" value="Unassembled WGS sequence"/>
</dbReference>
<feature type="compositionally biased region" description="Polar residues" evidence="1">
    <location>
        <begin position="52"/>
        <end position="67"/>
    </location>
</feature>
<sequence>MSTTQTIHQRSRYTSSQGAQDPTFGMSGLSINTSGTATPTHGGSYFPPLSPRQLSGMTNSANWNGQQSVSPTSPTSPKSSSALLERSYRHMMEPTSPTEETDEEANCAFNQLRTKSMVRRQSLLRTMSFPDQEKEVSHSNNGDDEAEAKTADQSRDDPKSERTVENHDHRR</sequence>
<evidence type="ECO:0000313" key="2">
    <source>
        <dbReference type="EMBL" id="RXK40823.1"/>
    </source>
</evidence>
<feature type="region of interest" description="Disordered" evidence="1">
    <location>
        <begin position="1"/>
        <end position="171"/>
    </location>
</feature>
<dbReference type="VEuPathDB" id="FungiDB:TREMEDRAFT_58300"/>
<proteinExistence type="predicted"/>
<evidence type="ECO:0000256" key="1">
    <source>
        <dbReference type="SAM" id="MobiDB-lite"/>
    </source>
</evidence>
<protein>
    <submittedName>
        <fullName evidence="2">Uncharacterized protein</fullName>
    </submittedName>
</protein>
<feature type="compositionally biased region" description="Basic and acidic residues" evidence="1">
    <location>
        <begin position="147"/>
        <end position="171"/>
    </location>
</feature>
<feature type="compositionally biased region" description="Polar residues" evidence="1">
    <location>
        <begin position="29"/>
        <end position="41"/>
    </location>
</feature>
<comment type="caution">
    <text evidence="2">The sequence shown here is derived from an EMBL/GenBank/DDBJ whole genome shotgun (WGS) entry which is preliminary data.</text>
</comment>
<feature type="compositionally biased region" description="Polar residues" evidence="1">
    <location>
        <begin position="1"/>
        <end position="20"/>
    </location>
</feature>
<feature type="compositionally biased region" description="Low complexity" evidence="1">
    <location>
        <begin position="68"/>
        <end position="81"/>
    </location>
</feature>
<organism evidence="2 3">
    <name type="scientific">Tremella mesenterica</name>
    <name type="common">Jelly fungus</name>
    <dbReference type="NCBI Taxonomy" id="5217"/>
    <lineage>
        <taxon>Eukaryota</taxon>
        <taxon>Fungi</taxon>
        <taxon>Dikarya</taxon>
        <taxon>Basidiomycota</taxon>
        <taxon>Agaricomycotina</taxon>
        <taxon>Tremellomycetes</taxon>
        <taxon>Tremellales</taxon>
        <taxon>Tremellaceae</taxon>
        <taxon>Tremella</taxon>
    </lineage>
</organism>
<accession>A0A4Q1BS49</accession>
<dbReference type="AlphaFoldDB" id="A0A4Q1BS49"/>
<dbReference type="EMBL" id="SDIL01000014">
    <property type="protein sequence ID" value="RXK40823.1"/>
    <property type="molecule type" value="Genomic_DNA"/>
</dbReference>
<reference evidence="2 3" key="1">
    <citation type="submission" date="2016-06" db="EMBL/GenBank/DDBJ databases">
        <title>Evolution of pathogenesis and genome organization in the Tremellales.</title>
        <authorList>
            <person name="Cuomo C."/>
            <person name="Litvintseva A."/>
            <person name="Heitman J."/>
            <person name="Chen Y."/>
            <person name="Sun S."/>
            <person name="Springer D."/>
            <person name="Dromer F."/>
            <person name="Young S."/>
            <person name="Zeng Q."/>
            <person name="Chapman S."/>
            <person name="Gujja S."/>
            <person name="Saif S."/>
            <person name="Birren B."/>
        </authorList>
    </citation>
    <scope>NUCLEOTIDE SEQUENCE [LARGE SCALE GENOMIC DNA]</scope>
    <source>
        <strain evidence="2 3">ATCC 28783</strain>
    </source>
</reference>
<name>A0A4Q1BS49_TREME</name>
<gene>
    <name evidence="2" type="ORF">M231_01882</name>
</gene>
<keyword evidence="3" id="KW-1185">Reference proteome</keyword>
<evidence type="ECO:0000313" key="3">
    <source>
        <dbReference type="Proteomes" id="UP000289152"/>
    </source>
</evidence>
<dbReference type="InParanoid" id="A0A4Q1BS49"/>